<accession>A0A367LKZ3</accession>
<organism evidence="1 2">
    <name type="scientific">Ophiocordyceps polyrhachis-furcata BCC 54312</name>
    <dbReference type="NCBI Taxonomy" id="1330021"/>
    <lineage>
        <taxon>Eukaryota</taxon>
        <taxon>Fungi</taxon>
        <taxon>Dikarya</taxon>
        <taxon>Ascomycota</taxon>
        <taxon>Pezizomycotina</taxon>
        <taxon>Sordariomycetes</taxon>
        <taxon>Hypocreomycetidae</taxon>
        <taxon>Hypocreales</taxon>
        <taxon>Ophiocordycipitaceae</taxon>
        <taxon>Ophiocordyceps</taxon>
    </lineage>
</organism>
<proteinExistence type="predicted"/>
<keyword evidence="2" id="KW-1185">Reference proteome</keyword>
<evidence type="ECO:0000313" key="1">
    <source>
        <dbReference type="EMBL" id="RCI15104.1"/>
    </source>
</evidence>
<name>A0A367LKZ3_9HYPO</name>
<dbReference type="AlphaFoldDB" id="A0A367LKZ3"/>
<dbReference type="OrthoDB" id="4925188at2759"/>
<evidence type="ECO:0000313" key="2">
    <source>
        <dbReference type="Proteomes" id="UP000253664"/>
    </source>
</evidence>
<sequence length="158" mass="17868">MKTQVILALVATSFGAPHTGEASMSLVKREEMAASCLKMLCCKNKKRHLENVEGEAEAQCLVCWKFGICSTPVREGSKDQIGKVSAEIDQNIVHNQDNFQDGGFWIRRGGREYWVGNNGKYWEWMGGDHDKSRGQFRLGGDGEIKRAQNGKWYYTFLD</sequence>
<reference evidence="1 2" key="1">
    <citation type="journal article" date="2015" name="BMC Genomics">
        <title>Insights from the genome of Ophiocordyceps polyrhachis-furcata to pathogenicity and host specificity in insect fungi.</title>
        <authorList>
            <person name="Wichadakul D."/>
            <person name="Kobmoo N."/>
            <person name="Ingsriswang S."/>
            <person name="Tangphatsornruang S."/>
            <person name="Chantasingh D."/>
            <person name="Luangsa-ard J.J."/>
            <person name="Eurwilaichitr L."/>
        </authorList>
    </citation>
    <scope>NUCLEOTIDE SEQUENCE [LARGE SCALE GENOMIC DNA]</scope>
    <source>
        <strain evidence="1 2">BCC 54312</strain>
    </source>
</reference>
<dbReference type="Proteomes" id="UP000253664">
    <property type="component" value="Unassembled WGS sequence"/>
</dbReference>
<gene>
    <name evidence="1" type="ORF">L249_6597</name>
</gene>
<protein>
    <submittedName>
        <fullName evidence="1">Uncharacterized protein</fullName>
    </submittedName>
</protein>
<dbReference type="EMBL" id="LKCN02000003">
    <property type="protein sequence ID" value="RCI15104.1"/>
    <property type="molecule type" value="Genomic_DNA"/>
</dbReference>
<comment type="caution">
    <text evidence="1">The sequence shown here is derived from an EMBL/GenBank/DDBJ whole genome shotgun (WGS) entry which is preliminary data.</text>
</comment>